<proteinExistence type="predicted"/>
<dbReference type="Pfam" id="PF07859">
    <property type="entry name" value="Abhydrolase_3"/>
    <property type="match status" value="1"/>
</dbReference>
<organism evidence="3 4">
    <name type="scientific">Shimia gijangensis</name>
    <dbReference type="NCBI Taxonomy" id="1470563"/>
    <lineage>
        <taxon>Bacteria</taxon>
        <taxon>Pseudomonadati</taxon>
        <taxon>Pseudomonadota</taxon>
        <taxon>Alphaproteobacteria</taxon>
        <taxon>Rhodobacterales</taxon>
        <taxon>Roseobacteraceae</taxon>
    </lineage>
</organism>
<protein>
    <submittedName>
        <fullName evidence="3">Acetyl esterase/lipase</fullName>
    </submittedName>
</protein>
<dbReference type="STRING" id="1470563.SAMN05444000_101207"/>
<dbReference type="InterPro" id="IPR029058">
    <property type="entry name" value="AB_hydrolase_fold"/>
</dbReference>
<gene>
    <name evidence="3" type="ORF">SAMN05444000_101207</name>
</gene>
<sequence>MRLDDDYANGAYIKGADSYPPKWQAMAESFRAKHLTHGDLAYGDSPRQVMDVFLPDGESRGLFVFVHGGYWKALDKSYWSHLAAGMLARGWSVAMPSYDLCPDVQIADITRQIAQAITKAAHQVAGPIILAGHSAGGHLVARMACAGVLPDDVVRRLQHVMPISPVSDLRPLLETSMNETFGLDMAGAVAESPALCTDFHDIPITSWVGSDERPAFLDQARWLAEAWGCGHVVDQGLHHFDVIDALANTNSAMVRCLAEEGEE</sequence>
<name>A0A1M6BEP4_9RHOB</name>
<dbReference type="GO" id="GO:0016787">
    <property type="term" value="F:hydrolase activity"/>
    <property type="evidence" value="ECO:0007669"/>
    <property type="project" value="UniProtKB-KW"/>
</dbReference>
<dbReference type="EMBL" id="FQZQ01000001">
    <property type="protein sequence ID" value="SHI47212.1"/>
    <property type="molecule type" value="Genomic_DNA"/>
</dbReference>
<evidence type="ECO:0000313" key="3">
    <source>
        <dbReference type="EMBL" id="SHI47212.1"/>
    </source>
</evidence>
<accession>A0A1M6BEP4</accession>
<dbReference type="RefSeq" id="WP_073248478.1">
    <property type="nucleotide sequence ID" value="NZ_FQZQ01000001.1"/>
</dbReference>
<dbReference type="PANTHER" id="PTHR48081:SF33">
    <property type="entry name" value="KYNURENINE FORMAMIDASE"/>
    <property type="match status" value="1"/>
</dbReference>
<feature type="domain" description="Alpha/beta hydrolase fold-3" evidence="2">
    <location>
        <begin position="63"/>
        <end position="177"/>
    </location>
</feature>
<dbReference type="PANTHER" id="PTHR48081">
    <property type="entry name" value="AB HYDROLASE SUPERFAMILY PROTEIN C4A8.06C"/>
    <property type="match status" value="1"/>
</dbReference>
<keyword evidence="4" id="KW-1185">Reference proteome</keyword>
<dbReference type="InterPro" id="IPR050300">
    <property type="entry name" value="GDXG_lipolytic_enzyme"/>
</dbReference>
<reference evidence="4" key="1">
    <citation type="submission" date="2016-11" db="EMBL/GenBank/DDBJ databases">
        <authorList>
            <person name="Varghese N."/>
            <person name="Submissions S."/>
        </authorList>
    </citation>
    <scope>NUCLEOTIDE SEQUENCE [LARGE SCALE GENOMIC DNA]</scope>
    <source>
        <strain evidence="4">DSM 100564</strain>
    </source>
</reference>
<dbReference type="AlphaFoldDB" id="A0A1M6BEP4"/>
<dbReference type="InterPro" id="IPR013094">
    <property type="entry name" value="AB_hydrolase_3"/>
</dbReference>
<dbReference type="Gene3D" id="3.40.50.1820">
    <property type="entry name" value="alpha/beta hydrolase"/>
    <property type="match status" value="1"/>
</dbReference>
<dbReference type="OrthoDB" id="9771666at2"/>
<evidence type="ECO:0000256" key="1">
    <source>
        <dbReference type="ARBA" id="ARBA00022801"/>
    </source>
</evidence>
<evidence type="ECO:0000259" key="2">
    <source>
        <dbReference type="Pfam" id="PF07859"/>
    </source>
</evidence>
<dbReference type="Proteomes" id="UP000183982">
    <property type="component" value="Unassembled WGS sequence"/>
</dbReference>
<evidence type="ECO:0000313" key="4">
    <source>
        <dbReference type="Proteomes" id="UP000183982"/>
    </source>
</evidence>
<dbReference type="SUPFAM" id="SSF53474">
    <property type="entry name" value="alpha/beta-Hydrolases"/>
    <property type="match status" value="1"/>
</dbReference>
<keyword evidence="1" id="KW-0378">Hydrolase</keyword>